<gene>
    <name evidence="4" type="ORF">J3U87_07865</name>
</gene>
<evidence type="ECO:0000256" key="2">
    <source>
        <dbReference type="PROSITE-ProRule" id="PRU00169"/>
    </source>
</evidence>
<evidence type="ECO:0000313" key="5">
    <source>
        <dbReference type="Proteomes" id="UP000663929"/>
    </source>
</evidence>
<evidence type="ECO:0000256" key="1">
    <source>
        <dbReference type="ARBA" id="ARBA00022553"/>
    </source>
</evidence>
<keyword evidence="1 2" id="KW-0597">Phosphoprotein</keyword>
<dbReference type="InterPro" id="IPR050595">
    <property type="entry name" value="Bact_response_regulator"/>
</dbReference>
<dbReference type="Proteomes" id="UP000663929">
    <property type="component" value="Chromosome"/>
</dbReference>
<feature type="modified residue" description="4-aspartylphosphate" evidence="2">
    <location>
        <position position="58"/>
    </location>
</feature>
<dbReference type="PROSITE" id="PS50110">
    <property type="entry name" value="RESPONSE_REGULATORY"/>
    <property type="match status" value="1"/>
</dbReference>
<feature type="domain" description="Response regulatory" evidence="3">
    <location>
        <begin position="8"/>
        <end position="124"/>
    </location>
</feature>
<dbReference type="SMART" id="SM00448">
    <property type="entry name" value="REC"/>
    <property type="match status" value="1"/>
</dbReference>
<proteinExistence type="predicted"/>
<protein>
    <submittedName>
        <fullName evidence="4">Response regulator</fullName>
    </submittedName>
</protein>
<dbReference type="EMBL" id="CP071793">
    <property type="protein sequence ID" value="QTD52374.1"/>
    <property type="molecule type" value="Genomic_DNA"/>
</dbReference>
<dbReference type="KEGG" id="scor:J3U87_07865"/>
<keyword evidence="5" id="KW-1185">Reference proteome</keyword>
<dbReference type="AlphaFoldDB" id="A0A8A4TT91"/>
<evidence type="ECO:0000259" key="3">
    <source>
        <dbReference type="PROSITE" id="PS50110"/>
    </source>
</evidence>
<reference evidence="4" key="1">
    <citation type="submission" date="2021-03" db="EMBL/GenBank/DDBJ databases">
        <title>Acanthopleuribacteraceae sp. M133.</title>
        <authorList>
            <person name="Wang G."/>
        </authorList>
    </citation>
    <scope>NUCLEOTIDE SEQUENCE</scope>
    <source>
        <strain evidence="4">M133</strain>
    </source>
</reference>
<dbReference type="Gene3D" id="3.40.50.2300">
    <property type="match status" value="1"/>
</dbReference>
<dbReference type="InterPro" id="IPR001789">
    <property type="entry name" value="Sig_transdc_resp-reg_receiver"/>
</dbReference>
<name>A0A8A4TT91_SULCO</name>
<dbReference type="SUPFAM" id="SSF52172">
    <property type="entry name" value="CheY-like"/>
    <property type="match status" value="1"/>
</dbReference>
<organism evidence="4 5">
    <name type="scientific">Sulfidibacter corallicola</name>
    <dbReference type="NCBI Taxonomy" id="2818388"/>
    <lineage>
        <taxon>Bacteria</taxon>
        <taxon>Pseudomonadati</taxon>
        <taxon>Acidobacteriota</taxon>
        <taxon>Holophagae</taxon>
        <taxon>Acanthopleuribacterales</taxon>
        <taxon>Acanthopleuribacteraceae</taxon>
        <taxon>Sulfidibacter</taxon>
    </lineage>
</organism>
<dbReference type="RefSeq" id="WP_237382482.1">
    <property type="nucleotide sequence ID" value="NZ_CP071793.1"/>
</dbReference>
<dbReference type="InterPro" id="IPR011006">
    <property type="entry name" value="CheY-like_superfamily"/>
</dbReference>
<dbReference type="PANTHER" id="PTHR44591">
    <property type="entry name" value="STRESS RESPONSE REGULATOR PROTEIN 1"/>
    <property type="match status" value="1"/>
</dbReference>
<dbReference type="GO" id="GO:0000160">
    <property type="term" value="P:phosphorelay signal transduction system"/>
    <property type="evidence" value="ECO:0007669"/>
    <property type="project" value="InterPro"/>
</dbReference>
<dbReference type="Pfam" id="PF00072">
    <property type="entry name" value="Response_reg"/>
    <property type="match status" value="1"/>
</dbReference>
<evidence type="ECO:0000313" key="4">
    <source>
        <dbReference type="EMBL" id="QTD52374.1"/>
    </source>
</evidence>
<accession>A0A8A4TT91</accession>
<dbReference type="PANTHER" id="PTHR44591:SF3">
    <property type="entry name" value="RESPONSE REGULATORY DOMAIN-CONTAINING PROTEIN"/>
    <property type="match status" value="1"/>
</dbReference>
<sequence length="150" mass="17152">MSRNSNIKVLIVDDSRTERFYEEKALSGLGCDVETAVDGTDALKFLLQKGPVDLILLDLKMPRMDGHEFLAELRKNCDLRHIKVIVLSAQTEEEVMPVLKEGAHDYWLKGSHVVVLKSKVSNLIYMIQLEKKLERIREIAKLVLDDEDCE</sequence>